<feature type="transmembrane region" description="Helical" evidence="1">
    <location>
        <begin position="64"/>
        <end position="80"/>
    </location>
</feature>
<keyword evidence="1" id="KW-0812">Transmembrane</keyword>
<evidence type="ECO:0000313" key="3">
    <source>
        <dbReference type="Proteomes" id="UP000219636"/>
    </source>
</evidence>
<keyword evidence="3" id="KW-1185">Reference proteome</keyword>
<feature type="transmembrane region" description="Helical" evidence="1">
    <location>
        <begin position="136"/>
        <end position="155"/>
    </location>
</feature>
<dbReference type="RefSeq" id="WP_237658400.1">
    <property type="nucleotide sequence ID" value="NZ_OBMQ01000007.1"/>
</dbReference>
<dbReference type="EMBL" id="OBMQ01000007">
    <property type="protein sequence ID" value="SOC13139.1"/>
    <property type="molecule type" value="Genomic_DNA"/>
</dbReference>
<feature type="transmembrane region" description="Helical" evidence="1">
    <location>
        <begin position="161"/>
        <end position="180"/>
    </location>
</feature>
<feature type="transmembrane region" description="Helical" evidence="1">
    <location>
        <begin position="42"/>
        <end position="59"/>
    </location>
</feature>
<accession>A0A285SXA5</accession>
<keyword evidence="1" id="KW-1133">Transmembrane helix</keyword>
<name>A0A285SXA5_9BACL</name>
<reference evidence="3" key="1">
    <citation type="submission" date="2017-08" db="EMBL/GenBank/DDBJ databases">
        <authorList>
            <person name="Varghese N."/>
            <person name="Submissions S."/>
        </authorList>
    </citation>
    <scope>NUCLEOTIDE SEQUENCE [LARGE SCALE GENOMIC DNA]</scope>
    <source>
        <strain evidence="3">JC22</strain>
    </source>
</reference>
<sequence>MLRKYDKALAVFFAFCSLGLLIALVLNRDLLDWAFARHQNQLSWYIRPLFIIPFCYFAFKRSFAGIFFTLLCIFSSMFWFPEPSTVDAKVQEFLQYELNYLTGDWGIPKVLLTLIVPVSLTLLAVAFWYRNIWFGMSIMAFIAIGKIAWSIIFAGESGKSIIIPAIIGFVICLVTIKFGMKKIRGVK</sequence>
<protein>
    <submittedName>
        <fullName evidence="2">Uncharacterized protein</fullName>
    </submittedName>
</protein>
<keyword evidence="1" id="KW-0472">Membrane</keyword>
<dbReference type="Proteomes" id="UP000219636">
    <property type="component" value="Unassembled WGS sequence"/>
</dbReference>
<evidence type="ECO:0000313" key="2">
    <source>
        <dbReference type="EMBL" id="SOC13139.1"/>
    </source>
</evidence>
<organism evidence="2 3">
    <name type="scientific">Ureibacillus xyleni</name>
    <dbReference type="NCBI Taxonomy" id="614648"/>
    <lineage>
        <taxon>Bacteria</taxon>
        <taxon>Bacillati</taxon>
        <taxon>Bacillota</taxon>
        <taxon>Bacilli</taxon>
        <taxon>Bacillales</taxon>
        <taxon>Caryophanaceae</taxon>
        <taxon>Ureibacillus</taxon>
    </lineage>
</organism>
<gene>
    <name evidence="2" type="ORF">SAMN05880501_107110</name>
</gene>
<feature type="transmembrane region" description="Helical" evidence="1">
    <location>
        <begin position="110"/>
        <end position="129"/>
    </location>
</feature>
<dbReference type="AlphaFoldDB" id="A0A285SXA5"/>
<evidence type="ECO:0000256" key="1">
    <source>
        <dbReference type="SAM" id="Phobius"/>
    </source>
</evidence>
<proteinExistence type="predicted"/>